<proteinExistence type="predicted"/>
<sequence length="259" mass="29941">MPDFSQCEVCHNGVKEDERVCCDLCNAHFHGTCADLSRQEVAYLRGVNRRLQFFCRNCNLLDTLKMLQNDVKELKEKLSERDKKQQGETSYLGVINESQTISDNQLFDELEERQRRGCNVIINNLPEPDESTVTANDKQTYDLNSVTKLISLPAVENIEIINCFRIGKTVTNKPRPIRVILSSAMTAKNVIVKYKAQNGIYVNRDLTKMQQNRAYTIRKQFKRRLSVGDKDIKLKYMNGIPQIVSTKNQWISNRLIFLM</sequence>
<dbReference type="Proteomes" id="UP001168821">
    <property type="component" value="Unassembled WGS sequence"/>
</dbReference>
<evidence type="ECO:0000259" key="4">
    <source>
        <dbReference type="SMART" id="SM00249"/>
    </source>
</evidence>
<evidence type="ECO:0000256" key="3">
    <source>
        <dbReference type="ARBA" id="ARBA00022833"/>
    </source>
</evidence>
<dbReference type="SMART" id="SM00249">
    <property type="entry name" value="PHD"/>
    <property type="match status" value="1"/>
</dbReference>
<dbReference type="InterPro" id="IPR001965">
    <property type="entry name" value="Znf_PHD"/>
</dbReference>
<keyword evidence="6" id="KW-1185">Reference proteome</keyword>
<evidence type="ECO:0000256" key="2">
    <source>
        <dbReference type="ARBA" id="ARBA00022771"/>
    </source>
</evidence>
<dbReference type="Gene3D" id="3.30.40.10">
    <property type="entry name" value="Zinc/RING finger domain, C3HC4 (zinc finger)"/>
    <property type="match status" value="1"/>
</dbReference>
<dbReference type="CDD" id="cd15489">
    <property type="entry name" value="PHD_SF"/>
    <property type="match status" value="1"/>
</dbReference>
<organism evidence="5 6">
    <name type="scientific">Zophobas morio</name>
    <dbReference type="NCBI Taxonomy" id="2755281"/>
    <lineage>
        <taxon>Eukaryota</taxon>
        <taxon>Metazoa</taxon>
        <taxon>Ecdysozoa</taxon>
        <taxon>Arthropoda</taxon>
        <taxon>Hexapoda</taxon>
        <taxon>Insecta</taxon>
        <taxon>Pterygota</taxon>
        <taxon>Neoptera</taxon>
        <taxon>Endopterygota</taxon>
        <taxon>Coleoptera</taxon>
        <taxon>Polyphaga</taxon>
        <taxon>Cucujiformia</taxon>
        <taxon>Tenebrionidae</taxon>
        <taxon>Zophobas</taxon>
    </lineage>
</organism>
<dbReference type="GO" id="GO:0008270">
    <property type="term" value="F:zinc ion binding"/>
    <property type="evidence" value="ECO:0007669"/>
    <property type="project" value="UniProtKB-KW"/>
</dbReference>
<protein>
    <recommendedName>
        <fullName evidence="4">Zinc finger PHD-type domain-containing protein</fullName>
    </recommendedName>
</protein>
<dbReference type="InterPro" id="IPR013083">
    <property type="entry name" value="Znf_RING/FYVE/PHD"/>
</dbReference>
<accession>A0AA38M762</accession>
<keyword evidence="3" id="KW-0862">Zinc</keyword>
<dbReference type="SUPFAM" id="SSF57903">
    <property type="entry name" value="FYVE/PHD zinc finger"/>
    <property type="match status" value="1"/>
</dbReference>
<keyword evidence="2" id="KW-0863">Zinc-finger</keyword>
<evidence type="ECO:0000313" key="6">
    <source>
        <dbReference type="Proteomes" id="UP001168821"/>
    </source>
</evidence>
<dbReference type="AlphaFoldDB" id="A0AA38M762"/>
<reference evidence="5" key="1">
    <citation type="journal article" date="2023" name="G3 (Bethesda)">
        <title>Whole genome assemblies of Zophobas morio and Tenebrio molitor.</title>
        <authorList>
            <person name="Kaur S."/>
            <person name="Stinson S.A."/>
            <person name="diCenzo G.C."/>
        </authorList>
    </citation>
    <scope>NUCLEOTIDE SEQUENCE</scope>
    <source>
        <strain evidence="5">QUZm001</strain>
    </source>
</reference>
<dbReference type="Pfam" id="PF00628">
    <property type="entry name" value="PHD"/>
    <property type="match status" value="1"/>
</dbReference>
<gene>
    <name evidence="5" type="ORF">Zmor_024076</name>
</gene>
<dbReference type="InterPro" id="IPR011011">
    <property type="entry name" value="Znf_FYVE_PHD"/>
</dbReference>
<evidence type="ECO:0000313" key="5">
    <source>
        <dbReference type="EMBL" id="KAJ3646490.1"/>
    </source>
</evidence>
<dbReference type="PROSITE" id="PS01359">
    <property type="entry name" value="ZF_PHD_1"/>
    <property type="match status" value="1"/>
</dbReference>
<name>A0AA38M762_9CUCU</name>
<dbReference type="InterPro" id="IPR019787">
    <property type="entry name" value="Znf_PHD-finger"/>
</dbReference>
<dbReference type="InterPro" id="IPR019786">
    <property type="entry name" value="Zinc_finger_PHD-type_CS"/>
</dbReference>
<comment type="caution">
    <text evidence="5">The sequence shown here is derived from an EMBL/GenBank/DDBJ whole genome shotgun (WGS) entry which is preliminary data.</text>
</comment>
<feature type="domain" description="Zinc finger PHD-type" evidence="4">
    <location>
        <begin position="6"/>
        <end position="59"/>
    </location>
</feature>
<evidence type="ECO:0000256" key="1">
    <source>
        <dbReference type="ARBA" id="ARBA00022723"/>
    </source>
</evidence>
<dbReference type="EMBL" id="JALNTZ010000007">
    <property type="protein sequence ID" value="KAJ3646490.1"/>
    <property type="molecule type" value="Genomic_DNA"/>
</dbReference>
<keyword evidence="1" id="KW-0479">Metal-binding</keyword>